<dbReference type="RefSeq" id="WP_119478665.1">
    <property type="nucleotide sequence ID" value="NZ_QXML01000007.1"/>
</dbReference>
<gene>
    <name evidence="2" type="ORF">D0X99_15080</name>
</gene>
<reference evidence="2 3" key="1">
    <citation type="submission" date="2018-09" db="EMBL/GenBank/DDBJ databases">
        <authorList>
            <person name="Wang X."/>
            <person name="Du Z."/>
        </authorList>
    </citation>
    <scope>NUCLEOTIDE SEQUENCE [LARGE SCALE GENOMIC DNA]</scope>
    <source>
        <strain evidence="2 3">N3</strain>
    </source>
</reference>
<accession>A0A418PPW4</accession>
<feature type="transmembrane region" description="Helical" evidence="1">
    <location>
        <begin position="35"/>
        <end position="55"/>
    </location>
</feature>
<keyword evidence="1" id="KW-0812">Transmembrane</keyword>
<dbReference type="OrthoDB" id="887281at2"/>
<proteinExistence type="predicted"/>
<evidence type="ECO:0000313" key="3">
    <source>
        <dbReference type="Proteomes" id="UP000283522"/>
    </source>
</evidence>
<evidence type="ECO:0000313" key="2">
    <source>
        <dbReference type="EMBL" id="RIW14122.1"/>
    </source>
</evidence>
<keyword evidence="1" id="KW-0472">Membrane</keyword>
<keyword evidence="1" id="KW-1133">Transmembrane helix</keyword>
<sequence length="71" mass="8525">MSTFLEIAYLVYNYCTDFVINLANIFNLSYYEVNFILFIILYPLLIIGTGLIFLIQIWRLKKWKRQLGQKP</sequence>
<name>A0A418PPW4_9BACT</name>
<comment type="caution">
    <text evidence="2">The sequence shown here is derived from an EMBL/GenBank/DDBJ whole genome shotgun (WGS) entry which is preliminary data.</text>
</comment>
<dbReference type="EMBL" id="QXML01000007">
    <property type="protein sequence ID" value="RIW14122.1"/>
    <property type="molecule type" value="Genomic_DNA"/>
</dbReference>
<organism evidence="2 3">
    <name type="scientific">Algoriphagus lacus</name>
    <dbReference type="NCBI Taxonomy" id="2056311"/>
    <lineage>
        <taxon>Bacteria</taxon>
        <taxon>Pseudomonadati</taxon>
        <taxon>Bacteroidota</taxon>
        <taxon>Cytophagia</taxon>
        <taxon>Cytophagales</taxon>
        <taxon>Cyclobacteriaceae</taxon>
        <taxon>Algoriphagus</taxon>
    </lineage>
</organism>
<protein>
    <submittedName>
        <fullName evidence="2">Uncharacterized protein</fullName>
    </submittedName>
</protein>
<evidence type="ECO:0000256" key="1">
    <source>
        <dbReference type="SAM" id="Phobius"/>
    </source>
</evidence>
<dbReference type="AlphaFoldDB" id="A0A418PPW4"/>
<keyword evidence="3" id="KW-1185">Reference proteome</keyword>
<dbReference type="Proteomes" id="UP000283522">
    <property type="component" value="Unassembled WGS sequence"/>
</dbReference>